<keyword evidence="11" id="KW-0862">Zinc</keyword>
<evidence type="ECO:0000256" key="13">
    <source>
        <dbReference type="ARBA" id="ARBA00022840"/>
    </source>
</evidence>
<evidence type="ECO:0000256" key="4">
    <source>
        <dbReference type="ARBA" id="ARBA00010284"/>
    </source>
</evidence>
<dbReference type="PRINTS" id="PR01070">
    <property type="entry name" value="ACCCTRFRASEB"/>
</dbReference>
<comment type="function">
    <text evidence="16">Component of the acetyl coenzyme A carboxylase (ACC) complex. Biotin carboxylase (BC) catalyzes the carboxylation of biotin on its carrier protein (BCCP) and then the CO(2) group is transferred by the transcarboxylase to acetyl-CoA to form malonyl-CoA.</text>
</comment>
<comment type="similarity">
    <text evidence="4">In the N-terminal section; belongs to the AccD/PCCB family.</text>
</comment>
<comment type="subunit">
    <text evidence="5">Acetyl-CoA carboxylase is a heterotetramer composed of biotin carboxyl carrier protein (AccB), biotin carboxylase (AccC) and two subunits of ACCase subunit beta/alpha.</text>
</comment>
<comment type="similarity">
    <text evidence="3">In the C-terminal section; belongs to the AccA family.</text>
</comment>
<gene>
    <name evidence="21" type="ORF">GCM10010390_60230</name>
</gene>
<comment type="cofactor">
    <cofactor evidence="1">
        <name>Zn(2+)</name>
        <dbReference type="ChEBI" id="CHEBI:29105"/>
    </cofactor>
</comment>
<dbReference type="InterPro" id="IPR000438">
    <property type="entry name" value="Acetyl_CoA_COase_Trfase_b_su"/>
</dbReference>
<protein>
    <recommendedName>
        <fullName evidence="7">Acetyl-coenzyme A carboxylase carboxyl transferase subunits beta/alpha</fullName>
        <ecNumber evidence="6">2.1.3.15</ecNumber>
    </recommendedName>
</protein>
<keyword evidence="14" id="KW-0443">Lipid metabolism</keyword>
<evidence type="ECO:0000256" key="14">
    <source>
        <dbReference type="ARBA" id="ARBA00023098"/>
    </source>
</evidence>
<feature type="domain" description="CoA carboxyltransferase C-terminal" evidence="20">
    <location>
        <begin position="316"/>
        <end position="586"/>
    </location>
</feature>
<evidence type="ECO:0000256" key="16">
    <source>
        <dbReference type="ARBA" id="ARBA00025280"/>
    </source>
</evidence>
<keyword evidence="9" id="KW-0808">Transferase</keyword>
<dbReference type="InterPro" id="IPR029045">
    <property type="entry name" value="ClpP/crotonase-like_dom_sf"/>
</dbReference>
<dbReference type="InterPro" id="IPR001095">
    <property type="entry name" value="Acetyl_CoA_COase_a_su"/>
</dbReference>
<organism evidence="21 22">
    <name type="scientific">Streptomyces mordarskii</name>
    <dbReference type="NCBI Taxonomy" id="1226758"/>
    <lineage>
        <taxon>Bacteria</taxon>
        <taxon>Bacillati</taxon>
        <taxon>Actinomycetota</taxon>
        <taxon>Actinomycetes</taxon>
        <taxon>Kitasatosporales</taxon>
        <taxon>Streptomycetaceae</taxon>
        <taxon>Streptomyces</taxon>
    </lineage>
</organism>
<evidence type="ECO:0000259" key="19">
    <source>
        <dbReference type="PROSITE" id="PS50980"/>
    </source>
</evidence>
<dbReference type="SUPFAM" id="SSF52096">
    <property type="entry name" value="ClpP/crotonase"/>
    <property type="match status" value="2"/>
</dbReference>
<accession>A0ABP3NQB2</accession>
<proteinExistence type="inferred from homology"/>
<keyword evidence="8" id="KW-0444">Lipid biosynthesis</keyword>
<comment type="subcellular location">
    <subcellularLocation>
        <location evidence="2">Cytoplasm</location>
    </subcellularLocation>
</comment>
<evidence type="ECO:0000313" key="22">
    <source>
        <dbReference type="Proteomes" id="UP001501576"/>
    </source>
</evidence>
<evidence type="ECO:0000256" key="12">
    <source>
        <dbReference type="ARBA" id="ARBA00022832"/>
    </source>
</evidence>
<evidence type="ECO:0000256" key="9">
    <source>
        <dbReference type="ARBA" id="ARBA00022679"/>
    </source>
</evidence>
<keyword evidence="13" id="KW-0067">ATP-binding</keyword>
<evidence type="ECO:0000256" key="18">
    <source>
        <dbReference type="SAM" id="MobiDB-lite"/>
    </source>
</evidence>
<feature type="domain" description="CoA carboxyltransferase N-terminal" evidence="19">
    <location>
        <begin position="1"/>
        <end position="254"/>
    </location>
</feature>
<keyword evidence="11" id="KW-0479">Metal-binding</keyword>
<feature type="compositionally biased region" description="Pro residues" evidence="18">
    <location>
        <begin position="247"/>
        <end position="259"/>
    </location>
</feature>
<dbReference type="Gene3D" id="3.90.226.10">
    <property type="entry name" value="2-enoyl-CoA Hydratase, Chain A, domain 1"/>
    <property type="match status" value="2"/>
</dbReference>
<name>A0ABP3NQB2_9ACTN</name>
<dbReference type="PANTHER" id="PTHR42995">
    <property type="entry name" value="ACETYL-COENZYME A CARBOXYLASE CARBOXYL TRANSFERASE SUBUNIT BETA, CHLOROPLASTIC"/>
    <property type="match status" value="1"/>
</dbReference>
<evidence type="ECO:0000256" key="5">
    <source>
        <dbReference type="ARBA" id="ARBA00011664"/>
    </source>
</evidence>
<feature type="region of interest" description="Disordered" evidence="18">
    <location>
        <begin position="246"/>
        <end position="351"/>
    </location>
</feature>
<dbReference type="Pfam" id="PF03255">
    <property type="entry name" value="ACCA"/>
    <property type="match status" value="1"/>
</dbReference>
<evidence type="ECO:0000313" key="21">
    <source>
        <dbReference type="EMBL" id="GAA0550028.1"/>
    </source>
</evidence>
<evidence type="ECO:0000256" key="8">
    <source>
        <dbReference type="ARBA" id="ARBA00022516"/>
    </source>
</evidence>
<dbReference type="InterPro" id="IPR034733">
    <property type="entry name" value="AcCoA_carboxyl_beta"/>
</dbReference>
<keyword evidence="15" id="KW-0275">Fatty acid biosynthesis</keyword>
<dbReference type="InterPro" id="IPR011763">
    <property type="entry name" value="COA_CT_C"/>
</dbReference>
<evidence type="ECO:0000256" key="7">
    <source>
        <dbReference type="ARBA" id="ARBA00018312"/>
    </source>
</evidence>
<dbReference type="PANTHER" id="PTHR42995:SF5">
    <property type="entry name" value="ACETYL-COENZYME A CARBOXYLASE CARBOXYL TRANSFERASE SUBUNIT BETA, CHLOROPLASTIC"/>
    <property type="match status" value="1"/>
</dbReference>
<feature type="compositionally biased region" description="Basic and acidic residues" evidence="18">
    <location>
        <begin position="402"/>
        <end position="411"/>
    </location>
</feature>
<dbReference type="PROSITE" id="PS50989">
    <property type="entry name" value="COA_CT_CTER"/>
    <property type="match status" value="1"/>
</dbReference>
<evidence type="ECO:0000256" key="11">
    <source>
        <dbReference type="ARBA" id="ARBA00022771"/>
    </source>
</evidence>
<dbReference type="RefSeq" id="WP_346160609.1">
    <property type="nucleotide sequence ID" value="NZ_BAAABZ010000059.1"/>
</dbReference>
<feature type="compositionally biased region" description="Low complexity" evidence="18">
    <location>
        <begin position="271"/>
        <end position="317"/>
    </location>
</feature>
<reference evidence="22" key="1">
    <citation type="journal article" date="2019" name="Int. J. Syst. Evol. Microbiol.">
        <title>The Global Catalogue of Microorganisms (GCM) 10K type strain sequencing project: providing services to taxonomists for standard genome sequencing and annotation.</title>
        <authorList>
            <consortium name="The Broad Institute Genomics Platform"/>
            <consortium name="The Broad Institute Genome Sequencing Center for Infectious Disease"/>
            <person name="Wu L."/>
            <person name="Ma J."/>
        </authorList>
    </citation>
    <scope>NUCLEOTIDE SEQUENCE [LARGE SCALE GENOMIC DNA]</scope>
    <source>
        <strain evidence="22">JCM 5052</strain>
    </source>
</reference>
<keyword evidence="22" id="KW-1185">Reference proteome</keyword>
<keyword evidence="10" id="KW-0547">Nucleotide-binding</keyword>
<sequence length="610" mass="61761">MTATNSSGGSGGSGASRGAARASARELIEAIVDPGSWHGWDEPVAITTDDPDYRADLERARERTGLDESVITGEGRIEGRRVALVACEFRFLAGSIGVAAGERLVRAVERATAERLPLLAAPASGGTRMQEGTVAFLQMVKVAAAITDHKAAGLPYLVHLRHPTTGGVLASWGSLGHVTAAEPGALIGFMGPRVHEALYGEEFPPGVQNAENLMNHGLIDAVLPLSRLSGVAARVLRVLCAGDSAPAPAPAPAAGPVPGQPGDAGGASTEPTRGPGAPGGARAAADAAAPRASANAWGAPGPAAPGSAPGSAPGGTPETDRADAASDSTGPEAVVPSAEVSIRASRRPERPGVRDLLRVAAEDVSPLSGTGAGEHDPGLLLALARVGGTPCVVLGHNRRSARKGDTAEGPREGQALGPAGLRTARRGMHISAEIGLPLLTVIDTAGAALSREAEEGGLAAEIARCLADMVTLPAPTLCLLLGQGAGGAALALLPADRVVAARHAWLSPLPPEGASAILHRTTERAYEVAARQGVRSADLLAQGIVDRVVEEDVSGSGGGSRAGDASRAPDAFLSHLGHLLGAELAALRAQDPDERLAARRVRHRRIGLPR</sequence>
<evidence type="ECO:0000259" key="20">
    <source>
        <dbReference type="PROSITE" id="PS50989"/>
    </source>
</evidence>
<evidence type="ECO:0000256" key="15">
    <source>
        <dbReference type="ARBA" id="ARBA00023160"/>
    </source>
</evidence>
<dbReference type="Pfam" id="PF01039">
    <property type="entry name" value="Carboxyl_trans"/>
    <property type="match status" value="1"/>
</dbReference>
<evidence type="ECO:0000256" key="3">
    <source>
        <dbReference type="ARBA" id="ARBA00006276"/>
    </source>
</evidence>
<feature type="region of interest" description="Disordered" evidence="18">
    <location>
        <begin position="398"/>
        <end position="418"/>
    </location>
</feature>
<dbReference type="PROSITE" id="PS50980">
    <property type="entry name" value="COA_CT_NTER"/>
    <property type="match status" value="1"/>
</dbReference>
<evidence type="ECO:0000256" key="10">
    <source>
        <dbReference type="ARBA" id="ARBA00022741"/>
    </source>
</evidence>
<dbReference type="Proteomes" id="UP001501576">
    <property type="component" value="Unassembled WGS sequence"/>
</dbReference>
<comment type="catalytic activity">
    <reaction evidence="17">
        <text>N(6)-carboxybiotinyl-L-lysyl-[protein] + acetyl-CoA = N(6)-biotinyl-L-lysyl-[protein] + malonyl-CoA</text>
        <dbReference type="Rhea" id="RHEA:54728"/>
        <dbReference type="Rhea" id="RHEA-COMP:10505"/>
        <dbReference type="Rhea" id="RHEA-COMP:10506"/>
        <dbReference type="ChEBI" id="CHEBI:57288"/>
        <dbReference type="ChEBI" id="CHEBI:57384"/>
        <dbReference type="ChEBI" id="CHEBI:83144"/>
        <dbReference type="ChEBI" id="CHEBI:83145"/>
        <dbReference type="EC" id="2.1.3.15"/>
    </reaction>
</comment>
<keyword evidence="11" id="KW-0863">Zinc-finger</keyword>
<comment type="caution">
    <text evidence="21">The sequence shown here is derived from an EMBL/GenBank/DDBJ whole genome shotgun (WGS) entry which is preliminary data.</text>
</comment>
<dbReference type="EMBL" id="BAAABZ010000059">
    <property type="protein sequence ID" value="GAA0550028.1"/>
    <property type="molecule type" value="Genomic_DNA"/>
</dbReference>
<keyword evidence="12" id="KW-0276">Fatty acid metabolism</keyword>
<evidence type="ECO:0000256" key="1">
    <source>
        <dbReference type="ARBA" id="ARBA00001947"/>
    </source>
</evidence>
<dbReference type="EC" id="2.1.3.15" evidence="6"/>
<evidence type="ECO:0000256" key="6">
    <source>
        <dbReference type="ARBA" id="ARBA00011883"/>
    </source>
</evidence>
<evidence type="ECO:0000256" key="2">
    <source>
        <dbReference type="ARBA" id="ARBA00004496"/>
    </source>
</evidence>
<evidence type="ECO:0000256" key="17">
    <source>
        <dbReference type="ARBA" id="ARBA00049152"/>
    </source>
</evidence>
<dbReference type="InterPro" id="IPR011762">
    <property type="entry name" value="COA_CT_N"/>
</dbReference>